<dbReference type="Gene3D" id="3.30.70.1400">
    <property type="entry name" value="Aminomethyltransferase beta-barrel domains"/>
    <property type="match status" value="1"/>
</dbReference>
<dbReference type="InterPro" id="IPR045179">
    <property type="entry name" value="YgfZ/GcvT"/>
</dbReference>
<evidence type="ECO:0000313" key="1">
    <source>
        <dbReference type="EMBL" id="KRO72728.1"/>
    </source>
</evidence>
<gene>
    <name evidence="1" type="ORF">ABR69_08355</name>
</gene>
<protein>
    <submittedName>
        <fullName evidence="1">Uncharacterized protein</fullName>
    </submittedName>
</protein>
<sequence>MTGSTQLIQFEFIRVSGPDARTFLQGQVTCDTTKITPTQSVLGALCNLKGRVIADFRAAQWGEDILLRVGAGLADPVLAVLKKYAVFSKLTLSKEAELGALGLLVTGEPEGTSLPSAPHAVISLSEDVLAIDSGCGETGTRCIELWGSKTSIQSDAALLATSISTESDKAIPVATVAVARQDEWIRLEILNGVIHITPTLSEEYTPAQLNYDISGVVDFKKGCYTGQEIVARMFYRSTPKKRLYPLSADTQLAPEAEVADSASEEMIKPLIVAGNAMLAQLDIDPASRKLTLAGDPSTELTVKEPAYFAK</sequence>
<organism evidence="1 2">
    <name type="scientific">OM182 bacterium BACL3 MAG-120507-bin80</name>
    <dbReference type="NCBI Taxonomy" id="1655577"/>
    <lineage>
        <taxon>Bacteria</taxon>
        <taxon>Pseudomonadati</taxon>
        <taxon>Pseudomonadota</taxon>
        <taxon>Gammaproteobacteria</taxon>
        <taxon>OMG group</taxon>
        <taxon>OM182 clade</taxon>
    </lineage>
</organism>
<dbReference type="InterPro" id="IPR017703">
    <property type="entry name" value="YgfZ/GCV_T_CS"/>
</dbReference>
<dbReference type="SUPFAM" id="SSF103025">
    <property type="entry name" value="Folate-binding domain"/>
    <property type="match status" value="1"/>
</dbReference>
<dbReference type="AlphaFoldDB" id="A0A0R2SD61"/>
<dbReference type="PANTHER" id="PTHR22602">
    <property type="entry name" value="TRANSFERASE CAF17, MITOCHONDRIAL-RELATED"/>
    <property type="match status" value="1"/>
</dbReference>
<name>A0A0R2SD61_9GAMM</name>
<dbReference type="Gene3D" id="2.40.30.160">
    <property type="match status" value="1"/>
</dbReference>
<dbReference type="Proteomes" id="UP000051934">
    <property type="component" value="Unassembled WGS sequence"/>
</dbReference>
<reference evidence="1 2" key="1">
    <citation type="submission" date="2015-10" db="EMBL/GenBank/DDBJ databases">
        <title>Metagenome-Assembled Genomes uncover a global brackish microbiome.</title>
        <authorList>
            <person name="Hugerth L.W."/>
            <person name="Larsson J."/>
            <person name="Alneberg J."/>
            <person name="Lindh M.V."/>
            <person name="Legrand C."/>
            <person name="Pinhassi J."/>
            <person name="Andersson A.F."/>
        </authorList>
    </citation>
    <scope>NUCLEOTIDE SEQUENCE [LARGE SCALE GENOMIC DNA]</scope>
    <source>
        <strain evidence="1">BACL4 MAG-120507-bin80</strain>
    </source>
</reference>
<dbReference type="PANTHER" id="PTHR22602:SF0">
    <property type="entry name" value="TRANSFERASE CAF17, MITOCHONDRIAL-RELATED"/>
    <property type="match status" value="1"/>
</dbReference>
<accession>A0A0R2SD61</accession>
<dbReference type="EMBL" id="LIBB01000050">
    <property type="protein sequence ID" value="KRO72728.1"/>
    <property type="molecule type" value="Genomic_DNA"/>
</dbReference>
<comment type="caution">
    <text evidence="1">The sequence shown here is derived from an EMBL/GenBank/DDBJ whole genome shotgun (WGS) entry which is preliminary data.</text>
</comment>
<proteinExistence type="predicted"/>
<dbReference type="NCBIfam" id="TIGR03317">
    <property type="entry name" value="ygfZ_signature"/>
    <property type="match status" value="1"/>
</dbReference>
<dbReference type="GO" id="GO:0016226">
    <property type="term" value="P:iron-sulfur cluster assembly"/>
    <property type="evidence" value="ECO:0007669"/>
    <property type="project" value="TreeGrafter"/>
</dbReference>
<evidence type="ECO:0000313" key="2">
    <source>
        <dbReference type="Proteomes" id="UP000051934"/>
    </source>
</evidence>